<dbReference type="EMBL" id="CP058934">
    <property type="protein sequence ID" value="QLI69158.1"/>
    <property type="molecule type" value="Genomic_DNA"/>
</dbReference>
<sequence>MYINQNLRHAFLAAVLIVSVCKTTLGATTFNLWAYGSSHGIGAAGFCQGNGIIFLCNGTSAGHLTPIYFSNTDDDTNESWTVHSNATNKPVSTLGKIALPNSNSSNTVAIVTESNSTYGVRDFFLYDSTVLAKNGGQWENHFYALATNISGIWKLVWDPENLDNHNSQPVVLRNLSPEH</sequence>
<evidence type="ECO:0000256" key="1">
    <source>
        <dbReference type="SAM" id="SignalP"/>
    </source>
</evidence>
<feature type="chain" id="PRO_5028817225" evidence="1">
    <location>
        <begin position="27"/>
        <end position="179"/>
    </location>
</feature>
<dbReference type="GeneID" id="90967882"/>
<protein>
    <submittedName>
        <fullName evidence="2">Uncharacterized protein</fullName>
    </submittedName>
</protein>
<dbReference type="Proteomes" id="UP000510686">
    <property type="component" value="Chromosome 3"/>
</dbReference>
<dbReference type="RefSeq" id="XP_065986747.1">
    <property type="nucleotide sequence ID" value="XM_066130838.1"/>
</dbReference>
<reference evidence="2 3" key="1">
    <citation type="submission" date="2020-07" db="EMBL/GenBank/DDBJ databases">
        <title>Telomere length de novo assembly of all 7 chromosomes of the fungus, Metarhizium brunneum, using a novel assembly pipeline.</title>
        <authorList>
            <person name="Saud z."/>
            <person name="Kortsinoglou A."/>
            <person name="Kouvelis V.N."/>
            <person name="Butt T.M."/>
        </authorList>
    </citation>
    <scope>NUCLEOTIDE SEQUENCE [LARGE SCALE GENOMIC DNA]</scope>
    <source>
        <strain evidence="2 3">4556</strain>
    </source>
</reference>
<evidence type="ECO:0000313" key="2">
    <source>
        <dbReference type="EMBL" id="QLI69158.1"/>
    </source>
</evidence>
<keyword evidence="3" id="KW-1185">Reference proteome</keyword>
<organism evidence="2 3">
    <name type="scientific">Metarhizium brunneum</name>
    <dbReference type="NCBI Taxonomy" id="500148"/>
    <lineage>
        <taxon>Eukaryota</taxon>
        <taxon>Fungi</taxon>
        <taxon>Dikarya</taxon>
        <taxon>Ascomycota</taxon>
        <taxon>Pezizomycotina</taxon>
        <taxon>Sordariomycetes</taxon>
        <taxon>Hypocreomycetidae</taxon>
        <taxon>Hypocreales</taxon>
        <taxon>Clavicipitaceae</taxon>
        <taxon>Metarhizium</taxon>
    </lineage>
</organism>
<proteinExistence type="predicted"/>
<name>A0A7D5UXD3_9HYPO</name>
<dbReference type="AlphaFoldDB" id="A0A7D5UXD3"/>
<accession>A0A7D5UXD3</accession>
<dbReference type="OrthoDB" id="4866190at2759"/>
<dbReference type="KEGG" id="mbrn:90967882"/>
<evidence type="ECO:0000313" key="3">
    <source>
        <dbReference type="Proteomes" id="UP000510686"/>
    </source>
</evidence>
<keyword evidence="1" id="KW-0732">Signal</keyword>
<gene>
    <name evidence="2" type="ORF">G6M90_00g066700</name>
</gene>
<feature type="signal peptide" evidence="1">
    <location>
        <begin position="1"/>
        <end position="26"/>
    </location>
</feature>